<dbReference type="EMBL" id="BRVS01000007">
    <property type="protein sequence ID" value="GLB67323.1"/>
    <property type="molecule type" value="Genomic_DNA"/>
</dbReference>
<keyword evidence="4" id="KW-1185">Reference proteome</keyword>
<keyword evidence="2" id="KW-0812">Transmembrane</keyword>
<sequence>MDWWFWIVLWVALAALAVVFVGFLAYRIFRAFMKTLEEFETAAAKLSPALGPAPSAEGENSTVFQPAVFLDPAVAREQYADGKAARREARRARRVARRSARGQRQSLHDVKLS</sequence>
<feature type="compositionally biased region" description="Basic residues" evidence="1">
    <location>
        <begin position="88"/>
        <end position="101"/>
    </location>
</feature>
<protein>
    <recommendedName>
        <fullName evidence="5">DUF948 domain-containing protein</fullName>
    </recommendedName>
</protein>
<dbReference type="RefSeq" id="WP_264795462.1">
    <property type="nucleotide sequence ID" value="NZ_BRVS01000007.1"/>
</dbReference>
<keyword evidence="2" id="KW-1133">Transmembrane helix</keyword>
<organism evidence="3 4">
    <name type="scientific">Arthrobacter mangrovi</name>
    <dbReference type="NCBI Taxonomy" id="2966350"/>
    <lineage>
        <taxon>Bacteria</taxon>
        <taxon>Bacillati</taxon>
        <taxon>Actinomycetota</taxon>
        <taxon>Actinomycetes</taxon>
        <taxon>Micrococcales</taxon>
        <taxon>Micrococcaceae</taxon>
        <taxon>Arthrobacter</taxon>
    </lineage>
</organism>
<evidence type="ECO:0008006" key="5">
    <source>
        <dbReference type="Google" id="ProtNLM"/>
    </source>
</evidence>
<evidence type="ECO:0000256" key="2">
    <source>
        <dbReference type="SAM" id="Phobius"/>
    </source>
</evidence>
<proteinExistence type="predicted"/>
<comment type="caution">
    <text evidence="3">The sequence shown here is derived from an EMBL/GenBank/DDBJ whole genome shotgun (WGS) entry which is preliminary data.</text>
</comment>
<reference evidence="3 4" key="1">
    <citation type="journal article" date="2023" name="Int. J. Syst. Evol. Microbiol.">
        <title>Arthrobacter mangrovi sp. nov., an actinobacterium isolated from the rhizosphere of a mangrove.</title>
        <authorList>
            <person name="Hamada M."/>
            <person name="Saitou S."/>
            <person name="Enomoto N."/>
            <person name="Nanri K."/>
            <person name="Hidaka K."/>
            <person name="Miura T."/>
            <person name="Tamura T."/>
        </authorList>
    </citation>
    <scope>NUCLEOTIDE SEQUENCE [LARGE SCALE GENOMIC DNA]</scope>
    <source>
        <strain evidence="3 4">NBRC 112813</strain>
    </source>
</reference>
<keyword evidence="2" id="KW-0472">Membrane</keyword>
<name>A0ABQ5MTM3_9MICC</name>
<gene>
    <name evidence="3" type="ORF">AHIS1636_17630</name>
</gene>
<feature type="transmembrane region" description="Helical" evidence="2">
    <location>
        <begin position="6"/>
        <end position="26"/>
    </location>
</feature>
<accession>A0ABQ5MTM3</accession>
<dbReference type="Proteomes" id="UP001209654">
    <property type="component" value="Unassembled WGS sequence"/>
</dbReference>
<evidence type="ECO:0000256" key="1">
    <source>
        <dbReference type="SAM" id="MobiDB-lite"/>
    </source>
</evidence>
<evidence type="ECO:0000313" key="3">
    <source>
        <dbReference type="EMBL" id="GLB67323.1"/>
    </source>
</evidence>
<evidence type="ECO:0000313" key="4">
    <source>
        <dbReference type="Proteomes" id="UP001209654"/>
    </source>
</evidence>
<feature type="region of interest" description="Disordered" evidence="1">
    <location>
        <begin position="80"/>
        <end position="113"/>
    </location>
</feature>